<accession>A0AB39TJ55</accession>
<dbReference type="PANTHER" id="PTHR48125">
    <property type="entry name" value="LP07818P1"/>
    <property type="match status" value="1"/>
</dbReference>
<protein>
    <recommendedName>
        <fullName evidence="3">Peptidoglycan binding domain-containing protein</fullName>
    </recommendedName>
</protein>
<feature type="compositionally biased region" description="Low complexity" evidence="1">
    <location>
        <begin position="387"/>
        <end position="414"/>
    </location>
</feature>
<gene>
    <name evidence="2" type="ORF">AB2U05_12430</name>
</gene>
<evidence type="ECO:0000256" key="1">
    <source>
        <dbReference type="SAM" id="MobiDB-lite"/>
    </source>
</evidence>
<sequence length="805" mass="80340">MSSRESDNANPTPRRTGPDAYPSGTPPYGTPGLPGGDRAAAGAAQGAASGGEDDGPKTETTLTTRVRINIPGSRPIPPVVVRSTVKNEDGPGRGEDGPAEEAPAAPEPGGRRHRTAPGSPVLGVMEGNDRKGTPPNLPPEWQIPPIPPATSESESTGAWFRPRQKKNQPAEPAPATVPAGAPAADPFGPGGEPQAAAAAEARPQAGAAAARPAPGAGQARPNGRPVPAQAKAPNPGQRQGGAPTAPFGAEAPLEEPGVYQAADPFAPVADPFAPAAGPEAGARGPRGGRPQPGGPRQNGPRQNGPRPGAAPQGPAVEQPNPEDTSVDGFAPIREDVLPPAGIPGRPGGGAPRAAEGRPQPGLFASAPTGTDPFGTQRTAAPGQDAFAPQGTPHGAPQGAQQPGGQPGAQAAAPGSLFPGVPNAQGTPGAAPGRPQRAGRDPEATEVTPLPAPAPAPSATEPGPAAAPKPAPAPAPAPAKAEPAKAKRGGPGKKLVKLGVYAVAGVLFLGAAAYGTGLMLNQSDVPKGTVVLGTDIGGSSRDQAIHQLDGTVGKAGQQPLKLKIGDQTVDLDPTAAGLSFDTTATVDGLAQHSYNPVDVIKSIQGGSKAVQPEVRIDRAKLKSALDSLAAGSGQGLQEGYVKFSDTGDPVVVPGKAGQAVDSAGALDAVEQAYRDRAAGKPDQPIAVALTAAQPKVSAQALQAAADGLGKQVTNGKIHIVAGAKSFDFGGKTAARALTLVPDANGKITPKWDLDALGSQLNGVFDKVKIKKNGQTAAITPQDVADAITPLFDKTGDKDRTFKFTVA</sequence>
<feature type="compositionally biased region" description="Low complexity" evidence="1">
    <location>
        <begin position="261"/>
        <end position="283"/>
    </location>
</feature>
<feature type="compositionally biased region" description="Low complexity" evidence="1">
    <location>
        <begin position="294"/>
        <end position="315"/>
    </location>
</feature>
<proteinExistence type="predicted"/>
<evidence type="ECO:0000313" key="2">
    <source>
        <dbReference type="EMBL" id="XDQ79209.1"/>
    </source>
</evidence>
<feature type="compositionally biased region" description="Pro residues" evidence="1">
    <location>
        <begin position="464"/>
        <end position="476"/>
    </location>
</feature>
<dbReference type="EMBL" id="CP163445">
    <property type="protein sequence ID" value="XDQ79209.1"/>
    <property type="molecule type" value="Genomic_DNA"/>
</dbReference>
<feature type="compositionally biased region" description="Pro residues" evidence="1">
    <location>
        <begin position="135"/>
        <end position="148"/>
    </location>
</feature>
<reference evidence="2" key="1">
    <citation type="submission" date="2024-07" db="EMBL/GenBank/DDBJ databases">
        <authorList>
            <person name="Yu S.T."/>
        </authorList>
    </citation>
    <scope>NUCLEOTIDE SEQUENCE</scope>
    <source>
        <strain evidence="2">Y1</strain>
    </source>
</reference>
<feature type="compositionally biased region" description="Basic and acidic residues" evidence="1">
    <location>
        <begin position="85"/>
        <end position="96"/>
    </location>
</feature>
<dbReference type="RefSeq" id="WP_369183218.1">
    <property type="nucleotide sequence ID" value="NZ_CP163445.1"/>
</dbReference>
<feature type="compositionally biased region" description="Low complexity" evidence="1">
    <location>
        <begin position="351"/>
        <end position="361"/>
    </location>
</feature>
<organism evidence="2">
    <name type="scientific">Streptomyces sp. Y1</name>
    <dbReference type="NCBI Taxonomy" id="3238634"/>
    <lineage>
        <taxon>Bacteria</taxon>
        <taxon>Bacillati</taxon>
        <taxon>Actinomycetota</taxon>
        <taxon>Actinomycetes</taxon>
        <taxon>Kitasatosporales</taxon>
        <taxon>Streptomycetaceae</taxon>
        <taxon>Streptomyces</taxon>
    </lineage>
</organism>
<name>A0AB39TJ55_9ACTN</name>
<evidence type="ECO:0008006" key="3">
    <source>
        <dbReference type="Google" id="ProtNLM"/>
    </source>
</evidence>
<dbReference type="AlphaFoldDB" id="A0AB39TJ55"/>
<feature type="region of interest" description="Disordered" evidence="1">
    <location>
        <begin position="1"/>
        <end position="491"/>
    </location>
</feature>
<feature type="compositionally biased region" description="Low complexity" evidence="1">
    <location>
        <begin position="169"/>
        <end position="221"/>
    </location>
</feature>
<feature type="compositionally biased region" description="Low complexity" evidence="1">
    <location>
        <begin position="30"/>
        <end position="47"/>
    </location>
</feature>